<dbReference type="EMBL" id="AP018174">
    <property type="protein sequence ID" value="BAY18618.1"/>
    <property type="molecule type" value="Genomic_DNA"/>
</dbReference>
<reference evidence="2 3" key="1">
    <citation type="submission" date="2017-06" db="EMBL/GenBank/DDBJ databases">
        <title>Genome sequencing of cyanobaciteial culture collection at National Institute for Environmental Studies (NIES).</title>
        <authorList>
            <person name="Hirose Y."/>
            <person name="Shimura Y."/>
            <person name="Fujisawa T."/>
            <person name="Nakamura Y."/>
            <person name="Kawachi M."/>
        </authorList>
    </citation>
    <scope>NUCLEOTIDE SEQUENCE [LARGE SCALE GENOMIC DNA]</scope>
    <source>
        <strain evidence="2 3">NIES-21</strain>
    </source>
</reference>
<keyword evidence="1" id="KW-0472">Membrane</keyword>
<organism evidence="2 3">
    <name type="scientific">Anabaenopsis circularis NIES-21</name>
    <dbReference type="NCBI Taxonomy" id="1085406"/>
    <lineage>
        <taxon>Bacteria</taxon>
        <taxon>Bacillati</taxon>
        <taxon>Cyanobacteriota</taxon>
        <taxon>Cyanophyceae</taxon>
        <taxon>Nostocales</taxon>
        <taxon>Nodulariaceae</taxon>
        <taxon>Anabaenopsis</taxon>
    </lineage>
</organism>
<proteinExistence type="predicted"/>
<dbReference type="AlphaFoldDB" id="A0A1Z4GMP2"/>
<accession>A0A1Z4GMP2</accession>
<evidence type="ECO:0000313" key="2">
    <source>
        <dbReference type="EMBL" id="BAY18618.1"/>
    </source>
</evidence>
<name>A0A1Z4GMP2_9CYAN</name>
<feature type="transmembrane region" description="Helical" evidence="1">
    <location>
        <begin position="6"/>
        <end position="25"/>
    </location>
</feature>
<keyword evidence="3" id="KW-1185">Reference proteome</keyword>
<dbReference type="Proteomes" id="UP000218287">
    <property type="component" value="Chromosome"/>
</dbReference>
<sequence>MKILLGQLHISLTVSLWFIFIKLKYLTLNKN</sequence>
<keyword evidence="1" id="KW-1133">Transmembrane helix</keyword>
<gene>
    <name evidence="2" type="ORF">NIES21_44660</name>
</gene>
<protein>
    <submittedName>
        <fullName evidence="2">Uncharacterized protein</fullName>
    </submittedName>
</protein>
<evidence type="ECO:0000313" key="3">
    <source>
        <dbReference type="Proteomes" id="UP000218287"/>
    </source>
</evidence>
<evidence type="ECO:0000256" key="1">
    <source>
        <dbReference type="SAM" id="Phobius"/>
    </source>
</evidence>
<keyword evidence="1" id="KW-0812">Transmembrane</keyword>